<evidence type="ECO:0000313" key="1">
    <source>
        <dbReference type="EMBL" id="KAJ7307769.1"/>
    </source>
</evidence>
<evidence type="ECO:0008006" key="3">
    <source>
        <dbReference type="Google" id="ProtNLM"/>
    </source>
</evidence>
<dbReference type="GO" id="GO:0008237">
    <property type="term" value="F:metallopeptidase activity"/>
    <property type="evidence" value="ECO:0007669"/>
    <property type="project" value="InterPro"/>
</dbReference>
<gene>
    <name evidence="1" type="ORF">DFH08DRAFT_975380</name>
</gene>
<protein>
    <recommendedName>
        <fullName evidence="3">Peptidase M12A domain-containing protein</fullName>
    </recommendedName>
</protein>
<dbReference type="EMBL" id="JARIHO010000087">
    <property type="protein sequence ID" value="KAJ7307769.1"/>
    <property type="molecule type" value="Genomic_DNA"/>
</dbReference>
<sequence>MNLGWINDDSTTTKEDKAVILHEFGHVLGLLHEHQSPARGWRLTLDEMAVYAYYAMTQAWNKTMIKSQIIDVYNNTDVSNYSALDLKSIMMYFLPAPMNKQRIEVATNYELSDLIKAYMMINYPRNPPHPTALKVGWTLDHALKVAGVSESTAEDILAVQDDPATIRTLFTETLRSGRKSRVILVAYSVLTFIPL</sequence>
<proteinExistence type="predicted"/>
<name>A0AAD7EBE2_9AGAR</name>
<dbReference type="Gene3D" id="3.40.390.10">
    <property type="entry name" value="Collagenase (Catalytic Domain)"/>
    <property type="match status" value="1"/>
</dbReference>
<dbReference type="SUPFAM" id="SSF55486">
    <property type="entry name" value="Metalloproteases ('zincins'), catalytic domain"/>
    <property type="match status" value="1"/>
</dbReference>
<keyword evidence="2" id="KW-1185">Reference proteome</keyword>
<evidence type="ECO:0000313" key="2">
    <source>
        <dbReference type="Proteomes" id="UP001218218"/>
    </source>
</evidence>
<reference evidence="1" key="1">
    <citation type="submission" date="2023-03" db="EMBL/GenBank/DDBJ databases">
        <title>Massive genome expansion in bonnet fungi (Mycena s.s.) driven by repeated elements and novel gene families across ecological guilds.</title>
        <authorList>
            <consortium name="Lawrence Berkeley National Laboratory"/>
            <person name="Harder C.B."/>
            <person name="Miyauchi S."/>
            <person name="Viragh M."/>
            <person name="Kuo A."/>
            <person name="Thoen E."/>
            <person name="Andreopoulos B."/>
            <person name="Lu D."/>
            <person name="Skrede I."/>
            <person name="Drula E."/>
            <person name="Henrissat B."/>
            <person name="Morin E."/>
            <person name="Kohler A."/>
            <person name="Barry K."/>
            <person name="LaButti K."/>
            <person name="Morin E."/>
            <person name="Salamov A."/>
            <person name="Lipzen A."/>
            <person name="Mereny Z."/>
            <person name="Hegedus B."/>
            <person name="Baldrian P."/>
            <person name="Stursova M."/>
            <person name="Weitz H."/>
            <person name="Taylor A."/>
            <person name="Grigoriev I.V."/>
            <person name="Nagy L.G."/>
            <person name="Martin F."/>
            <person name="Kauserud H."/>
        </authorList>
    </citation>
    <scope>NUCLEOTIDE SEQUENCE</scope>
    <source>
        <strain evidence="1">CBHHK002</strain>
    </source>
</reference>
<dbReference type="AlphaFoldDB" id="A0AAD7EBE2"/>
<organism evidence="1 2">
    <name type="scientific">Mycena albidolilacea</name>
    <dbReference type="NCBI Taxonomy" id="1033008"/>
    <lineage>
        <taxon>Eukaryota</taxon>
        <taxon>Fungi</taxon>
        <taxon>Dikarya</taxon>
        <taxon>Basidiomycota</taxon>
        <taxon>Agaricomycotina</taxon>
        <taxon>Agaricomycetes</taxon>
        <taxon>Agaricomycetidae</taxon>
        <taxon>Agaricales</taxon>
        <taxon>Marasmiineae</taxon>
        <taxon>Mycenaceae</taxon>
        <taxon>Mycena</taxon>
    </lineage>
</organism>
<dbReference type="Proteomes" id="UP001218218">
    <property type="component" value="Unassembled WGS sequence"/>
</dbReference>
<accession>A0AAD7EBE2</accession>
<comment type="caution">
    <text evidence="1">The sequence shown here is derived from an EMBL/GenBank/DDBJ whole genome shotgun (WGS) entry which is preliminary data.</text>
</comment>
<dbReference type="InterPro" id="IPR024079">
    <property type="entry name" value="MetalloPept_cat_dom_sf"/>
</dbReference>